<evidence type="ECO:0000313" key="11">
    <source>
        <dbReference type="Proteomes" id="UP000253141"/>
    </source>
</evidence>
<dbReference type="SMART" id="SM00870">
    <property type="entry name" value="Asparaginase"/>
    <property type="match status" value="1"/>
</dbReference>
<dbReference type="EC" id="3.5.1.1" evidence="10"/>
<dbReference type="NCBIfam" id="TIGR00520">
    <property type="entry name" value="asnASE_II"/>
    <property type="match status" value="1"/>
</dbReference>
<evidence type="ECO:0000256" key="4">
    <source>
        <dbReference type="PIRSR" id="PIRSR001220-2"/>
    </source>
</evidence>
<dbReference type="GO" id="GO:0006528">
    <property type="term" value="P:asparagine metabolic process"/>
    <property type="evidence" value="ECO:0007669"/>
    <property type="project" value="InterPro"/>
</dbReference>
<dbReference type="EMBL" id="QPIW01000002">
    <property type="protein sequence ID" value="RDB07405.1"/>
    <property type="molecule type" value="Genomic_DNA"/>
</dbReference>
<dbReference type="Pfam" id="PF17763">
    <property type="entry name" value="Asparaginase_C"/>
    <property type="match status" value="1"/>
</dbReference>
<dbReference type="CDD" id="cd08964">
    <property type="entry name" value="L-asparaginase_II"/>
    <property type="match status" value="1"/>
</dbReference>
<dbReference type="RefSeq" id="WP_114459978.1">
    <property type="nucleotide sequence ID" value="NZ_QPIW01000002.1"/>
</dbReference>
<feature type="binding site" evidence="4">
    <location>
        <position position="79"/>
    </location>
    <ligand>
        <name>substrate</name>
    </ligand>
</feature>
<dbReference type="Pfam" id="PF00710">
    <property type="entry name" value="Asparaginase"/>
    <property type="match status" value="1"/>
</dbReference>
<feature type="signal peptide" evidence="7">
    <location>
        <begin position="1"/>
        <end position="20"/>
    </location>
</feature>
<dbReference type="SFLD" id="SFLDS00057">
    <property type="entry name" value="Glutaminase/Asparaginase"/>
    <property type="match status" value="1"/>
</dbReference>
<evidence type="ECO:0000313" key="10">
    <source>
        <dbReference type="EMBL" id="RDB07405.1"/>
    </source>
</evidence>
<dbReference type="InterPro" id="IPR027473">
    <property type="entry name" value="L-asparaginase_C"/>
</dbReference>
<organism evidence="10 11">
    <name type="scientific">Runella aurantiaca</name>
    <dbReference type="NCBI Taxonomy" id="2282308"/>
    <lineage>
        <taxon>Bacteria</taxon>
        <taxon>Pseudomonadati</taxon>
        <taxon>Bacteroidota</taxon>
        <taxon>Cytophagia</taxon>
        <taxon>Cytophagales</taxon>
        <taxon>Spirosomataceae</taxon>
        <taxon>Runella</taxon>
    </lineage>
</organism>
<feature type="domain" description="Asparaginase/glutaminase C-terminal" evidence="9">
    <location>
        <begin position="235"/>
        <end position="347"/>
    </location>
</feature>
<keyword evidence="11" id="KW-1185">Reference proteome</keyword>
<name>A0A369IGR7_9BACT</name>
<dbReference type="InterPro" id="IPR036152">
    <property type="entry name" value="Asp/glu_Ase-like_sf"/>
</dbReference>
<evidence type="ECO:0000256" key="1">
    <source>
        <dbReference type="ARBA" id="ARBA00010518"/>
    </source>
</evidence>
<gene>
    <name evidence="10" type="ORF">DVG78_05225</name>
</gene>
<evidence type="ECO:0000256" key="6">
    <source>
        <dbReference type="RuleBase" id="RU004456"/>
    </source>
</evidence>
<dbReference type="InterPro" id="IPR037152">
    <property type="entry name" value="L-asparaginase_N_sf"/>
</dbReference>
<dbReference type="SUPFAM" id="SSF53774">
    <property type="entry name" value="Glutaminase/Asparaginase"/>
    <property type="match status" value="1"/>
</dbReference>
<dbReference type="PIRSF" id="PIRSF500176">
    <property type="entry name" value="L_ASNase"/>
    <property type="match status" value="1"/>
</dbReference>
<dbReference type="FunFam" id="3.40.50.1170:FF:000001">
    <property type="entry name" value="L-asparaginase 2"/>
    <property type="match status" value="1"/>
</dbReference>
<dbReference type="OrthoDB" id="9788068at2"/>
<dbReference type="Gene3D" id="3.40.50.1170">
    <property type="entry name" value="L-asparaginase, N-terminal domain"/>
    <property type="match status" value="1"/>
</dbReference>
<evidence type="ECO:0000256" key="5">
    <source>
        <dbReference type="PROSITE-ProRule" id="PRU10099"/>
    </source>
</evidence>
<feature type="active site" evidence="5">
    <location>
        <position position="33"/>
    </location>
</feature>
<dbReference type="PANTHER" id="PTHR11707:SF28">
    <property type="entry name" value="60 KDA LYSOPHOSPHOLIPASE"/>
    <property type="match status" value="1"/>
</dbReference>
<dbReference type="InterPro" id="IPR027474">
    <property type="entry name" value="L-asparaginase_N"/>
</dbReference>
<evidence type="ECO:0000259" key="8">
    <source>
        <dbReference type="Pfam" id="PF00710"/>
    </source>
</evidence>
<feature type="chain" id="PRO_5016712771" evidence="7">
    <location>
        <begin position="21"/>
        <end position="350"/>
    </location>
</feature>
<dbReference type="PROSITE" id="PS00144">
    <property type="entry name" value="ASN_GLN_ASE_1"/>
    <property type="match status" value="1"/>
</dbReference>
<reference evidence="10 11" key="1">
    <citation type="submission" date="2018-07" db="EMBL/GenBank/DDBJ databases">
        <title>Genome analysis of Runella aurantiaca.</title>
        <authorList>
            <person name="Yang X."/>
        </authorList>
    </citation>
    <scope>NUCLEOTIDE SEQUENCE [LARGE SCALE GENOMIC DNA]</scope>
    <source>
        <strain evidence="10 11">YX9</strain>
    </source>
</reference>
<comment type="similarity">
    <text evidence="1 6">Belongs to the asparaginase 1 family.</text>
</comment>
<dbReference type="AlphaFoldDB" id="A0A369IGR7"/>
<dbReference type="PRINTS" id="PR00139">
    <property type="entry name" value="ASNGLNASE"/>
</dbReference>
<dbReference type="PANTHER" id="PTHR11707">
    <property type="entry name" value="L-ASPARAGINASE"/>
    <property type="match status" value="1"/>
</dbReference>
<feature type="domain" description="L-asparaginase N-terminal" evidence="8">
    <location>
        <begin position="24"/>
        <end position="217"/>
    </location>
</feature>
<dbReference type="InterPro" id="IPR004550">
    <property type="entry name" value="AsnASE_II"/>
</dbReference>
<dbReference type="Proteomes" id="UP000253141">
    <property type="component" value="Unassembled WGS sequence"/>
</dbReference>
<dbReference type="Gene3D" id="3.40.50.40">
    <property type="match status" value="1"/>
</dbReference>
<keyword evidence="7" id="KW-0732">Signal</keyword>
<feature type="active site" description="O-isoaspartyl threonine intermediate" evidence="3">
    <location>
        <position position="33"/>
    </location>
</feature>
<dbReference type="PROSITE" id="PS51732">
    <property type="entry name" value="ASN_GLN_ASE_3"/>
    <property type="match status" value="1"/>
</dbReference>
<evidence type="ECO:0000256" key="7">
    <source>
        <dbReference type="SAM" id="SignalP"/>
    </source>
</evidence>
<protein>
    <submittedName>
        <fullName evidence="10">Type II asparaginase</fullName>
        <ecNumber evidence="10">3.5.1.1</ecNumber>
    </submittedName>
</protein>
<evidence type="ECO:0000256" key="3">
    <source>
        <dbReference type="PIRSR" id="PIRSR001220-1"/>
    </source>
</evidence>
<dbReference type="InterPro" id="IPR020827">
    <property type="entry name" value="Asparaginase/glutaminase_AS1"/>
</dbReference>
<proteinExistence type="inferred from homology"/>
<comment type="caution">
    <text evidence="10">The sequence shown here is derived from an EMBL/GenBank/DDBJ whole genome shotgun (WGS) entry which is preliminary data.</text>
</comment>
<sequence>MKNAFFLLFTLCLLHLKANAQKPKVIILATGGTIAGKGANPDRAAYEAGKIPIQDLLVAIPSINKLVDVQGEQIASVGSYKITIEIWLKLAKRINEIVTKNEADGIVITHGTDTQEETAYFLSLTTGSAKPVVLTGSMRPSTTISTDGPKNLYDAILVAAAPQSQGKGVILSFNERIYDAKNVTKINTLDVNAFDSPNTGPIGKIHDGQVNYHNQPISTGPKPFFDLSTISTLPRVEIVSMYVDASAVPLNALLNENIDGIVIGGVGNGHYNQAVQEAIQKAKSKKTIIVRSSRVVSGNTTIATEDEFNDVKMNTVAALDHNPQKARILLMLALTRTKDREKIQEIFLNY</sequence>
<dbReference type="InterPro" id="IPR006034">
    <property type="entry name" value="Asparaginase/glutaminase-like"/>
</dbReference>
<dbReference type="PIRSF" id="PIRSF001220">
    <property type="entry name" value="L-ASNase_gatD"/>
    <property type="match status" value="1"/>
</dbReference>
<keyword evidence="2 10" id="KW-0378">Hydrolase</keyword>
<accession>A0A369IGR7</accession>
<dbReference type="InterPro" id="IPR040919">
    <property type="entry name" value="Asparaginase_C"/>
</dbReference>
<dbReference type="GO" id="GO:0004067">
    <property type="term" value="F:asparaginase activity"/>
    <property type="evidence" value="ECO:0007669"/>
    <property type="project" value="UniProtKB-UniRule"/>
</dbReference>
<feature type="binding site" evidence="4">
    <location>
        <begin position="112"/>
        <end position="113"/>
    </location>
    <ligand>
        <name>substrate</name>
    </ligand>
</feature>
<evidence type="ECO:0000256" key="2">
    <source>
        <dbReference type="ARBA" id="ARBA00022801"/>
    </source>
</evidence>
<evidence type="ECO:0000259" key="9">
    <source>
        <dbReference type="Pfam" id="PF17763"/>
    </source>
</evidence>